<protein>
    <recommendedName>
        <fullName evidence="2">histidine kinase</fullName>
        <ecNumber evidence="2">2.7.13.3</ecNumber>
    </recommendedName>
</protein>
<dbReference type="Gene3D" id="3.30.565.10">
    <property type="entry name" value="Histidine kinase-like ATPase, C-terminal domain"/>
    <property type="match status" value="1"/>
</dbReference>
<comment type="caution">
    <text evidence="8">The sequence shown here is derived from an EMBL/GenBank/DDBJ whole genome shotgun (WGS) entry which is preliminary data.</text>
</comment>
<dbReference type="SUPFAM" id="SSF55874">
    <property type="entry name" value="ATPase domain of HSP90 chaperone/DNA topoisomerase II/histidine kinase"/>
    <property type="match status" value="1"/>
</dbReference>
<evidence type="ECO:0000256" key="2">
    <source>
        <dbReference type="ARBA" id="ARBA00012438"/>
    </source>
</evidence>
<dbReference type="InterPro" id="IPR036097">
    <property type="entry name" value="HisK_dim/P_sf"/>
</dbReference>
<keyword evidence="4" id="KW-0808">Transferase</keyword>
<dbReference type="Pfam" id="PF00512">
    <property type="entry name" value="HisKA"/>
    <property type="match status" value="1"/>
</dbReference>
<dbReference type="InterPro" id="IPR046342">
    <property type="entry name" value="CBS_dom_sf"/>
</dbReference>
<evidence type="ECO:0000259" key="7">
    <source>
        <dbReference type="PROSITE" id="PS50109"/>
    </source>
</evidence>
<reference evidence="8 9" key="1">
    <citation type="submission" date="2020-03" db="EMBL/GenBank/DDBJ databases">
        <title>Genomic Encyclopedia of Type Strains, Phase IV (KMG-IV): sequencing the most valuable type-strain genomes for metagenomic binning, comparative biology and taxonomic classification.</title>
        <authorList>
            <person name="Goeker M."/>
        </authorList>
    </citation>
    <scope>NUCLEOTIDE SEQUENCE [LARGE SCALE GENOMIC DNA]</scope>
    <source>
        <strain evidence="8 9">DSM 19867</strain>
    </source>
</reference>
<sequence>MSSFGGSHSLAMPDVELDWTAGRLVDTIPPIPAEATCAAIYEKLKEPDAPSAVAVIDHLARPVGLVNRLRFLARYSQRFIPELYDRRPILAMANPHALIVDEAMTVSELANMITLDHPDALRECFVVTQAGQYLGIGTSEALIKAKVQILTEREAQLQAALVAAEDADRTRSNFLALMSHELRTPLNAIIGFSEVLSAELFGPHTVKRYGEYANDILGAGRHLLALINDILDLSKSESGQMELYSEPVNVNKLLSDCVRLVHPRAAEGKVDLTIEVPEDLPAMRADTLRIKQVLLNLLSNAVKFTLPGGAVVASAQIGADGGIVLSITDTGIGMEPEMIPVALEPFRQISSPLARNVEGTGLGLSMAKSLTERHGGTLSIDSEPGRGTTVWLRMPPGRTIQPEWDDVKTA</sequence>
<dbReference type="InterPro" id="IPR003594">
    <property type="entry name" value="HATPase_dom"/>
</dbReference>
<dbReference type="InterPro" id="IPR036890">
    <property type="entry name" value="HATPase_C_sf"/>
</dbReference>
<keyword evidence="3" id="KW-0597">Phosphoprotein</keyword>
<gene>
    <name evidence="8" type="ORF">FHS83_003443</name>
</gene>
<dbReference type="AlphaFoldDB" id="A0A846N3S6"/>
<feature type="domain" description="Histidine kinase" evidence="7">
    <location>
        <begin position="177"/>
        <end position="398"/>
    </location>
</feature>
<dbReference type="InterPro" id="IPR050736">
    <property type="entry name" value="Sensor_HK_Regulatory"/>
</dbReference>
<accession>A0A846N3S6</accession>
<comment type="catalytic activity">
    <reaction evidence="1">
        <text>ATP + protein L-histidine = ADP + protein N-phospho-L-histidine.</text>
        <dbReference type="EC" id="2.7.13.3"/>
    </reaction>
</comment>
<dbReference type="Gene3D" id="1.10.287.130">
    <property type="match status" value="1"/>
</dbReference>
<dbReference type="PRINTS" id="PR00344">
    <property type="entry name" value="BCTRLSENSOR"/>
</dbReference>
<dbReference type="SUPFAM" id="SSF54631">
    <property type="entry name" value="CBS-domain pair"/>
    <property type="match status" value="1"/>
</dbReference>
<evidence type="ECO:0000256" key="5">
    <source>
        <dbReference type="ARBA" id="ARBA00022777"/>
    </source>
</evidence>
<dbReference type="SMART" id="SM00388">
    <property type="entry name" value="HisKA"/>
    <property type="match status" value="1"/>
</dbReference>
<dbReference type="SUPFAM" id="SSF47384">
    <property type="entry name" value="Homodimeric domain of signal transducing histidine kinase"/>
    <property type="match status" value="1"/>
</dbReference>
<name>A0A846N3S6_9PROT</name>
<dbReference type="PROSITE" id="PS50109">
    <property type="entry name" value="HIS_KIN"/>
    <property type="match status" value="1"/>
</dbReference>
<keyword evidence="6" id="KW-0902">Two-component regulatory system</keyword>
<evidence type="ECO:0000256" key="3">
    <source>
        <dbReference type="ARBA" id="ARBA00022553"/>
    </source>
</evidence>
<dbReference type="GO" id="GO:0000155">
    <property type="term" value="F:phosphorelay sensor kinase activity"/>
    <property type="evidence" value="ECO:0007669"/>
    <property type="project" value="InterPro"/>
</dbReference>
<evidence type="ECO:0000256" key="6">
    <source>
        <dbReference type="ARBA" id="ARBA00023012"/>
    </source>
</evidence>
<keyword evidence="9" id="KW-1185">Reference proteome</keyword>
<evidence type="ECO:0000313" key="8">
    <source>
        <dbReference type="EMBL" id="NIK90125.1"/>
    </source>
</evidence>
<evidence type="ECO:0000256" key="4">
    <source>
        <dbReference type="ARBA" id="ARBA00022679"/>
    </source>
</evidence>
<dbReference type="EMBL" id="JAASRM010000001">
    <property type="protein sequence ID" value="NIK90125.1"/>
    <property type="molecule type" value="Genomic_DNA"/>
</dbReference>
<dbReference type="EC" id="2.7.13.3" evidence="2"/>
<dbReference type="Pfam" id="PF02518">
    <property type="entry name" value="HATPase_c"/>
    <property type="match status" value="1"/>
</dbReference>
<dbReference type="CDD" id="cd00082">
    <property type="entry name" value="HisKA"/>
    <property type="match status" value="1"/>
</dbReference>
<keyword evidence="5 8" id="KW-0418">Kinase</keyword>
<dbReference type="InterPro" id="IPR003661">
    <property type="entry name" value="HisK_dim/P_dom"/>
</dbReference>
<dbReference type="SMART" id="SM00387">
    <property type="entry name" value="HATPase_c"/>
    <property type="match status" value="1"/>
</dbReference>
<dbReference type="InterPro" id="IPR004358">
    <property type="entry name" value="Sig_transdc_His_kin-like_C"/>
</dbReference>
<dbReference type="Proteomes" id="UP000570514">
    <property type="component" value="Unassembled WGS sequence"/>
</dbReference>
<organism evidence="8 9">
    <name type="scientific">Rhizomicrobium palustre</name>
    <dbReference type="NCBI Taxonomy" id="189966"/>
    <lineage>
        <taxon>Bacteria</taxon>
        <taxon>Pseudomonadati</taxon>
        <taxon>Pseudomonadota</taxon>
        <taxon>Alphaproteobacteria</taxon>
        <taxon>Micropepsales</taxon>
        <taxon>Micropepsaceae</taxon>
        <taxon>Rhizomicrobium</taxon>
    </lineage>
</organism>
<dbReference type="RefSeq" id="WP_167084418.1">
    <property type="nucleotide sequence ID" value="NZ_BAAADC010000001.1"/>
</dbReference>
<evidence type="ECO:0000313" key="9">
    <source>
        <dbReference type="Proteomes" id="UP000570514"/>
    </source>
</evidence>
<dbReference type="InterPro" id="IPR005467">
    <property type="entry name" value="His_kinase_dom"/>
</dbReference>
<proteinExistence type="predicted"/>
<evidence type="ECO:0000256" key="1">
    <source>
        <dbReference type="ARBA" id="ARBA00000085"/>
    </source>
</evidence>
<dbReference type="PANTHER" id="PTHR43711">
    <property type="entry name" value="TWO-COMPONENT HISTIDINE KINASE"/>
    <property type="match status" value="1"/>
</dbReference>
<dbReference type="PANTHER" id="PTHR43711:SF26">
    <property type="entry name" value="SENSOR HISTIDINE KINASE RCSC"/>
    <property type="match status" value="1"/>
</dbReference>